<keyword evidence="4" id="KW-1185">Reference proteome</keyword>
<dbReference type="Pfam" id="PF06050">
    <property type="entry name" value="HGD-D"/>
    <property type="match status" value="1"/>
</dbReference>
<comment type="similarity">
    <text evidence="1">Belongs to the FldB/FldC dehydratase alpha/beta subunit family.</text>
</comment>
<proteinExistence type="inferred from homology"/>
<dbReference type="Gene3D" id="3.40.50.11900">
    <property type="match status" value="1"/>
</dbReference>
<dbReference type="RefSeq" id="WP_160336169.1">
    <property type="nucleotide sequence ID" value="NZ_CALPCR010000019.1"/>
</dbReference>
<evidence type="ECO:0000313" key="3">
    <source>
        <dbReference type="EMBL" id="MVX57753.1"/>
    </source>
</evidence>
<dbReference type="Gene3D" id="1.20.1270.370">
    <property type="match status" value="1"/>
</dbReference>
<dbReference type="AlphaFoldDB" id="A0A6L6YLK8"/>
<sequence length="382" mass="44300">MTIQSQALKALIEVGSNPYNAELQNFIRKGGKTCGFLFQETPEEIITAAGVVPVYIRGTKSEGTEMAEAYFRQLTCNYVRNTFNEILDDKWDFLDGAVFYNLCDHARRIFDNWQTLPDNKTYHFMYIPKKRSDLSKDFYRQEIKKLIEATEKHFGVEITKEKLSEAIKLHNEMRRLQKEIYDLQKEEKVYLDGTELAMVMMAGVSMPRDKYSDLLRTLISDLKAQGPQIEPKVRLLYTGGHADNPKFFDLLEQQGAVVVADNDSFGTRACDVLVSEEGDPLEAIIEYYYQQKPAATRQFGTHEERLARLDQLIENYRIDGIISSRLFMCDIWAFEQFLMRNHLQKKNFPLLELEVDYNPEGEGQIRTRVQAFVESVCDKKNI</sequence>
<dbReference type="Gene3D" id="3.40.50.11890">
    <property type="match status" value="1"/>
</dbReference>
<gene>
    <name evidence="3" type="ORF">E5987_11210</name>
</gene>
<name>A0A6L6YLK8_9BURK</name>
<evidence type="ECO:0000256" key="2">
    <source>
        <dbReference type="SAM" id="Coils"/>
    </source>
</evidence>
<evidence type="ECO:0000313" key="4">
    <source>
        <dbReference type="Proteomes" id="UP000472580"/>
    </source>
</evidence>
<dbReference type="PANTHER" id="PTHR30548">
    <property type="entry name" value="2-HYDROXYGLUTARYL-COA DEHYDRATASE, D-COMPONENT-RELATED"/>
    <property type="match status" value="1"/>
</dbReference>
<protein>
    <submittedName>
        <fullName evidence="3">2-hydroxyacyl-CoA dehydratase</fullName>
    </submittedName>
</protein>
<dbReference type="PANTHER" id="PTHR30548:SF2">
    <property type="entry name" value="2-HYDROXYACYL-COA DEHYDRATASE,D-COMPONENT"/>
    <property type="match status" value="1"/>
</dbReference>
<dbReference type="OrthoDB" id="9810278at2"/>
<comment type="caution">
    <text evidence="3">The sequence shown here is derived from an EMBL/GenBank/DDBJ whole genome shotgun (WGS) entry which is preliminary data.</text>
</comment>
<dbReference type="Proteomes" id="UP000472580">
    <property type="component" value="Unassembled WGS sequence"/>
</dbReference>
<keyword evidence="2" id="KW-0175">Coiled coil</keyword>
<reference evidence="3 4" key="1">
    <citation type="submission" date="2019-12" db="EMBL/GenBank/DDBJ databases">
        <title>Microbes associate with the intestines of laboratory mice.</title>
        <authorList>
            <person name="Navarre W."/>
            <person name="Wong E."/>
        </authorList>
    </citation>
    <scope>NUCLEOTIDE SEQUENCE [LARGE SCALE GENOMIC DNA]</scope>
    <source>
        <strain evidence="3 4">NM82_D38</strain>
    </source>
</reference>
<accession>A0A6L6YLK8</accession>
<evidence type="ECO:0000256" key="1">
    <source>
        <dbReference type="ARBA" id="ARBA00005806"/>
    </source>
</evidence>
<dbReference type="EMBL" id="WSRP01000044">
    <property type="protein sequence ID" value="MVX57753.1"/>
    <property type="molecule type" value="Genomic_DNA"/>
</dbReference>
<feature type="coiled-coil region" evidence="2">
    <location>
        <begin position="159"/>
        <end position="186"/>
    </location>
</feature>
<organism evidence="3 4">
    <name type="scientific">Parasutterella muris</name>
    <dbReference type="NCBI Taxonomy" id="2565572"/>
    <lineage>
        <taxon>Bacteria</taxon>
        <taxon>Pseudomonadati</taxon>
        <taxon>Pseudomonadota</taxon>
        <taxon>Betaproteobacteria</taxon>
        <taxon>Burkholderiales</taxon>
        <taxon>Sutterellaceae</taxon>
        <taxon>Parasutterella</taxon>
    </lineage>
</organism>
<dbReference type="InterPro" id="IPR010327">
    <property type="entry name" value="FldB/FldC_alpha/beta"/>
</dbReference>